<gene>
    <name evidence="2" type="ORF">SAMN05880501_112130</name>
</gene>
<dbReference type="AlphaFoldDB" id="A0A285TKY7"/>
<keyword evidence="1" id="KW-0472">Membrane</keyword>
<accession>A0A285TKY7</accession>
<name>A0A285TKY7_9BACL</name>
<feature type="transmembrane region" description="Helical" evidence="1">
    <location>
        <begin position="252"/>
        <end position="268"/>
    </location>
</feature>
<evidence type="ECO:0000256" key="1">
    <source>
        <dbReference type="SAM" id="Phobius"/>
    </source>
</evidence>
<feature type="transmembrane region" description="Helical" evidence="1">
    <location>
        <begin position="228"/>
        <end position="246"/>
    </location>
</feature>
<dbReference type="OrthoDB" id="2735920at2"/>
<dbReference type="EMBL" id="OBMQ01000012">
    <property type="protein sequence ID" value="SOC21141.1"/>
    <property type="molecule type" value="Genomic_DNA"/>
</dbReference>
<feature type="transmembrane region" description="Helical" evidence="1">
    <location>
        <begin position="47"/>
        <end position="69"/>
    </location>
</feature>
<keyword evidence="1" id="KW-1133">Transmembrane helix</keyword>
<feature type="transmembrane region" description="Helical" evidence="1">
    <location>
        <begin position="158"/>
        <end position="178"/>
    </location>
</feature>
<keyword evidence="1" id="KW-0812">Transmembrane</keyword>
<reference evidence="3" key="1">
    <citation type="submission" date="2017-08" db="EMBL/GenBank/DDBJ databases">
        <authorList>
            <person name="Varghese N."/>
            <person name="Submissions S."/>
        </authorList>
    </citation>
    <scope>NUCLEOTIDE SEQUENCE [LARGE SCALE GENOMIC DNA]</scope>
    <source>
        <strain evidence="3">JC22</strain>
    </source>
</reference>
<keyword evidence="3" id="KW-1185">Reference proteome</keyword>
<evidence type="ECO:0000313" key="2">
    <source>
        <dbReference type="EMBL" id="SOC21141.1"/>
    </source>
</evidence>
<protein>
    <submittedName>
        <fullName evidence="2">CXXC-20-CXXC protein</fullName>
    </submittedName>
</protein>
<feature type="transmembrane region" description="Helical" evidence="1">
    <location>
        <begin position="95"/>
        <end position="117"/>
    </location>
</feature>
<dbReference type="Proteomes" id="UP000219636">
    <property type="component" value="Unassembled WGS sequence"/>
</dbReference>
<organism evidence="2 3">
    <name type="scientific">Ureibacillus xyleni</name>
    <dbReference type="NCBI Taxonomy" id="614648"/>
    <lineage>
        <taxon>Bacteria</taxon>
        <taxon>Bacillati</taxon>
        <taxon>Bacillota</taxon>
        <taxon>Bacilli</taxon>
        <taxon>Bacillales</taxon>
        <taxon>Caryophanaceae</taxon>
        <taxon>Ureibacillus</taxon>
    </lineage>
</organism>
<dbReference type="RefSeq" id="WP_097074608.1">
    <property type="nucleotide sequence ID" value="NZ_OBMQ01000012.1"/>
</dbReference>
<sequence length="283" mass="33381">MEMNDFKEKWKKELDSNFQFSQEEKSQILKNVMTGQKQNNKIHNRNWAYPFVLGGFAIIGAFLLLVTIYNHRSYSDMTTVADSVQLTNVAFSPTLFWFLIIYGLTGFAITALIFTILNTTRWRNLKKYAQIKFLPWFIFTYILISVPTYLIVDILQILFLKLWVVLIITALNCIYLLWCIRHRKQAACPHCGNRFTSKKIFSMSWNSYRTKCEYCNERIYHSTAAKKSNSAMITVPLLTFFTLSFFQIPFPFIMLSFLVISFLFNLYITKFTISYSKEDEPLW</sequence>
<feature type="transmembrane region" description="Helical" evidence="1">
    <location>
        <begin position="133"/>
        <end position="152"/>
    </location>
</feature>
<evidence type="ECO:0000313" key="3">
    <source>
        <dbReference type="Proteomes" id="UP000219636"/>
    </source>
</evidence>
<proteinExistence type="predicted"/>